<dbReference type="InterPro" id="IPR045051">
    <property type="entry name" value="SBT"/>
</dbReference>
<comment type="similarity">
    <text evidence="1">Belongs to the peptidase S8 family.</text>
</comment>
<dbReference type="Pfam" id="PF05922">
    <property type="entry name" value="Inhibitor_I9"/>
    <property type="match status" value="1"/>
</dbReference>
<reference evidence="5" key="1">
    <citation type="journal article" date="2014" name="Science">
        <title>Ancient hybridizations among the ancestral genomes of bread wheat.</title>
        <authorList>
            <consortium name="International Wheat Genome Sequencing Consortium,"/>
            <person name="Marcussen T."/>
            <person name="Sandve S.R."/>
            <person name="Heier L."/>
            <person name="Spannagl M."/>
            <person name="Pfeifer M."/>
            <person name="Jakobsen K.S."/>
            <person name="Wulff B.B."/>
            <person name="Steuernagel B."/>
            <person name="Mayer K.F."/>
            <person name="Olsen O.A."/>
        </authorList>
    </citation>
    <scope>NUCLEOTIDE SEQUENCE [LARGE SCALE GENOMIC DNA]</scope>
    <source>
        <strain evidence="5">cv. AL8/78</strain>
    </source>
</reference>
<proteinExistence type="inferred from homology"/>
<reference evidence="5" key="2">
    <citation type="journal article" date="2017" name="Nat. Plants">
        <title>The Aegilops tauschii genome reveals multiple impacts of transposons.</title>
        <authorList>
            <person name="Zhao G."/>
            <person name="Zou C."/>
            <person name="Li K."/>
            <person name="Wang K."/>
            <person name="Li T."/>
            <person name="Gao L."/>
            <person name="Zhang X."/>
            <person name="Wang H."/>
            <person name="Yang Z."/>
            <person name="Liu X."/>
            <person name="Jiang W."/>
            <person name="Mao L."/>
            <person name="Kong X."/>
            <person name="Jiao Y."/>
            <person name="Jia J."/>
        </authorList>
    </citation>
    <scope>NUCLEOTIDE SEQUENCE [LARGE SCALE GENOMIC DNA]</scope>
    <source>
        <strain evidence="5">cv. AL8/78</strain>
    </source>
</reference>
<evidence type="ECO:0000259" key="3">
    <source>
        <dbReference type="Pfam" id="PF05922"/>
    </source>
</evidence>
<evidence type="ECO:0000313" key="5">
    <source>
        <dbReference type="Proteomes" id="UP000015105"/>
    </source>
</evidence>
<protein>
    <recommendedName>
        <fullName evidence="3">Inhibitor I9 domain-containing protein</fullName>
    </recommendedName>
</protein>
<dbReference type="EnsemblPlants" id="AET7Gv20300100.17">
    <property type="protein sequence ID" value="AET7Gv20300100.17"/>
    <property type="gene ID" value="AET7Gv20300100"/>
</dbReference>
<feature type="domain" description="Inhibitor I9" evidence="3">
    <location>
        <begin position="18"/>
        <end position="69"/>
    </location>
</feature>
<sequence>MLHRRRISRDLLTLILLGNSKDEALRSIVYSYKHGFSGFAAMLTESQAEAIAKFPEVATVEPNTFHETHTTRSWDFLGLDHNQPAQQPG</sequence>
<evidence type="ECO:0000256" key="2">
    <source>
        <dbReference type="ARBA" id="ARBA00022729"/>
    </source>
</evidence>
<organism evidence="4 5">
    <name type="scientific">Aegilops tauschii subsp. strangulata</name>
    <name type="common">Goatgrass</name>
    <dbReference type="NCBI Taxonomy" id="200361"/>
    <lineage>
        <taxon>Eukaryota</taxon>
        <taxon>Viridiplantae</taxon>
        <taxon>Streptophyta</taxon>
        <taxon>Embryophyta</taxon>
        <taxon>Tracheophyta</taxon>
        <taxon>Spermatophyta</taxon>
        <taxon>Magnoliopsida</taxon>
        <taxon>Liliopsida</taxon>
        <taxon>Poales</taxon>
        <taxon>Poaceae</taxon>
        <taxon>BOP clade</taxon>
        <taxon>Pooideae</taxon>
        <taxon>Triticodae</taxon>
        <taxon>Triticeae</taxon>
        <taxon>Triticinae</taxon>
        <taxon>Aegilops</taxon>
    </lineage>
</organism>
<dbReference type="InterPro" id="IPR037045">
    <property type="entry name" value="S8pro/Inhibitor_I9_sf"/>
</dbReference>
<keyword evidence="5" id="KW-1185">Reference proteome</keyword>
<evidence type="ECO:0000313" key="4">
    <source>
        <dbReference type="EnsemblPlants" id="AET7Gv20300100.17"/>
    </source>
</evidence>
<name>A0A453QRT1_AEGTS</name>
<dbReference type="PANTHER" id="PTHR10795">
    <property type="entry name" value="PROPROTEIN CONVERTASE SUBTILISIN/KEXIN"/>
    <property type="match status" value="1"/>
</dbReference>
<accession>A0A453QRT1</accession>
<reference evidence="4" key="4">
    <citation type="submission" date="2019-03" db="UniProtKB">
        <authorList>
            <consortium name="EnsemblPlants"/>
        </authorList>
    </citation>
    <scope>IDENTIFICATION</scope>
</reference>
<dbReference type="Proteomes" id="UP000015105">
    <property type="component" value="Chromosome 7D"/>
</dbReference>
<dbReference type="AlphaFoldDB" id="A0A453QRT1"/>
<dbReference type="Gramene" id="AET7Gv20300100.17">
    <property type="protein sequence ID" value="AET7Gv20300100.17"/>
    <property type="gene ID" value="AET7Gv20300100"/>
</dbReference>
<keyword evidence="2" id="KW-0732">Signal</keyword>
<dbReference type="InterPro" id="IPR010259">
    <property type="entry name" value="S8pro/Inhibitor_I9"/>
</dbReference>
<dbReference type="Gene3D" id="3.30.70.80">
    <property type="entry name" value="Peptidase S8 propeptide/proteinase inhibitor I9"/>
    <property type="match status" value="1"/>
</dbReference>
<dbReference type="SUPFAM" id="SSF54897">
    <property type="entry name" value="Protease propeptides/inhibitors"/>
    <property type="match status" value="1"/>
</dbReference>
<reference evidence="4" key="5">
    <citation type="journal article" date="2021" name="G3 (Bethesda)">
        <title>Aegilops tauschii genome assembly Aet v5.0 features greater sequence contiguity and improved annotation.</title>
        <authorList>
            <person name="Wang L."/>
            <person name="Zhu T."/>
            <person name="Rodriguez J.C."/>
            <person name="Deal K.R."/>
            <person name="Dubcovsky J."/>
            <person name="McGuire P.E."/>
            <person name="Lux T."/>
            <person name="Spannagl M."/>
            <person name="Mayer K.F.X."/>
            <person name="Baldrich P."/>
            <person name="Meyers B.C."/>
            <person name="Huo N."/>
            <person name="Gu Y.Q."/>
            <person name="Zhou H."/>
            <person name="Devos K.M."/>
            <person name="Bennetzen J.L."/>
            <person name="Unver T."/>
            <person name="Budak H."/>
            <person name="Gulick P.J."/>
            <person name="Galiba G."/>
            <person name="Kalapos B."/>
            <person name="Nelson D.R."/>
            <person name="Li P."/>
            <person name="You F.M."/>
            <person name="Luo M.C."/>
            <person name="Dvorak J."/>
        </authorList>
    </citation>
    <scope>NUCLEOTIDE SEQUENCE [LARGE SCALE GENOMIC DNA]</scope>
    <source>
        <strain evidence="4">cv. AL8/78</strain>
    </source>
</reference>
<reference evidence="4" key="3">
    <citation type="journal article" date="2017" name="Nature">
        <title>Genome sequence of the progenitor of the wheat D genome Aegilops tauschii.</title>
        <authorList>
            <person name="Luo M.C."/>
            <person name="Gu Y.Q."/>
            <person name="Puiu D."/>
            <person name="Wang H."/>
            <person name="Twardziok S.O."/>
            <person name="Deal K.R."/>
            <person name="Huo N."/>
            <person name="Zhu T."/>
            <person name="Wang L."/>
            <person name="Wang Y."/>
            <person name="McGuire P.E."/>
            <person name="Liu S."/>
            <person name="Long H."/>
            <person name="Ramasamy R.K."/>
            <person name="Rodriguez J.C."/>
            <person name="Van S.L."/>
            <person name="Yuan L."/>
            <person name="Wang Z."/>
            <person name="Xia Z."/>
            <person name="Xiao L."/>
            <person name="Anderson O.D."/>
            <person name="Ouyang S."/>
            <person name="Liang Y."/>
            <person name="Zimin A.V."/>
            <person name="Pertea G."/>
            <person name="Qi P."/>
            <person name="Bennetzen J.L."/>
            <person name="Dai X."/>
            <person name="Dawson M.W."/>
            <person name="Muller H.G."/>
            <person name="Kugler K."/>
            <person name="Rivarola-Duarte L."/>
            <person name="Spannagl M."/>
            <person name="Mayer K.F.X."/>
            <person name="Lu F.H."/>
            <person name="Bevan M.W."/>
            <person name="Leroy P."/>
            <person name="Li P."/>
            <person name="You F.M."/>
            <person name="Sun Q."/>
            <person name="Liu Z."/>
            <person name="Lyons E."/>
            <person name="Wicker T."/>
            <person name="Salzberg S.L."/>
            <person name="Devos K.M."/>
            <person name="Dvorak J."/>
        </authorList>
    </citation>
    <scope>NUCLEOTIDE SEQUENCE [LARGE SCALE GENOMIC DNA]</scope>
    <source>
        <strain evidence="4">cv. AL8/78</strain>
    </source>
</reference>
<evidence type="ECO:0000256" key="1">
    <source>
        <dbReference type="ARBA" id="ARBA00011073"/>
    </source>
</evidence>